<dbReference type="InterPro" id="IPR019787">
    <property type="entry name" value="Znf_PHD-finger"/>
</dbReference>
<reference evidence="7 8" key="1">
    <citation type="journal article" date="2018" name="BMC Genomics">
        <title>Genomic evidence for intraspecific hybridization in a clonal and extremely halotolerant yeast.</title>
        <authorList>
            <person name="Gostincar C."/>
            <person name="Stajich J.E."/>
            <person name="Zupancic J."/>
            <person name="Zalar P."/>
            <person name="Gunde-Cimerman N."/>
        </authorList>
    </citation>
    <scope>NUCLEOTIDE SEQUENCE [LARGE SCALE GENOMIC DNA]</scope>
    <source>
        <strain evidence="7 8">EXF-2788</strain>
    </source>
</reference>
<dbReference type="SUPFAM" id="SSF57903">
    <property type="entry name" value="FYVE/PHD zinc finger"/>
    <property type="match status" value="1"/>
</dbReference>
<keyword evidence="3" id="KW-0862">Zinc</keyword>
<evidence type="ECO:0000259" key="6">
    <source>
        <dbReference type="SMART" id="SM00249"/>
    </source>
</evidence>
<evidence type="ECO:0000313" key="8">
    <source>
        <dbReference type="Proteomes" id="UP000268823"/>
    </source>
</evidence>
<dbReference type="GO" id="GO:0006355">
    <property type="term" value="P:regulation of DNA-templated transcription"/>
    <property type="evidence" value="ECO:0007669"/>
    <property type="project" value="TreeGrafter"/>
</dbReference>
<dbReference type="InterPro" id="IPR046341">
    <property type="entry name" value="SET_dom_sf"/>
</dbReference>
<dbReference type="Pfam" id="PF00856">
    <property type="entry name" value="SET"/>
    <property type="match status" value="1"/>
</dbReference>
<evidence type="ECO:0000256" key="2">
    <source>
        <dbReference type="ARBA" id="ARBA00022771"/>
    </source>
</evidence>
<feature type="compositionally biased region" description="Basic and acidic residues" evidence="5">
    <location>
        <begin position="432"/>
        <end position="444"/>
    </location>
</feature>
<feature type="compositionally biased region" description="Basic and acidic residues" evidence="5">
    <location>
        <begin position="1096"/>
        <end position="1107"/>
    </location>
</feature>
<feature type="compositionally biased region" description="Polar residues" evidence="5">
    <location>
        <begin position="516"/>
        <end position="529"/>
    </location>
</feature>
<gene>
    <name evidence="7" type="ORF">D0861_05184</name>
</gene>
<dbReference type="GO" id="GO:0070210">
    <property type="term" value="C:Rpd3L-Expanded complex"/>
    <property type="evidence" value="ECO:0007669"/>
    <property type="project" value="TreeGrafter"/>
</dbReference>
<feature type="compositionally biased region" description="Basic and acidic residues" evidence="5">
    <location>
        <begin position="1225"/>
        <end position="1237"/>
    </location>
</feature>
<feature type="compositionally biased region" description="Low complexity" evidence="5">
    <location>
        <begin position="1238"/>
        <end position="1250"/>
    </location>
</feature>
<dbReference type="Gene3D" id="3.30.40.10">
    <property type="entry name" value="Zinc/RING finger domain, C3HC4 (zinc finger)"/>
    <property type="match status" value="1"/>
</dbReference>
<evidence type="ECO:0000256" key="4">
    <source>
        <dbReference type="ARBA" id="ARBA00022853"/>
    </source>
</evidence>
<feature type="compositionally biased region" description="Low complexity" evidence="5">
    <location>
        <begin position="846"/>
        <end position="858"/>
    </location>
</feature>
<feature type="domain" description="Zinc finger PHD-type" evidence="6">
    <location>
        <begin position="368"/>
        <end position="416"/>
    </location>
</feature>
<feature type="compositionally biased region" description="Polar residues" evidence="5">
    <location>
        <begin position="1063"/>
        <end position="1076"/>
    </location>
</feature>
<dbReference type="OrthoDB" id="1928087at2759"/>
<feature type="region of interest" description="Disordered" evidence="5">
    <location>
        <begin position="430"/>
        <end position="529"/>
    </location>
</feature>
<comment type="caution">
    <text evidence="7">The sequence shown here is derived from an EMBL/GenBank/DDBJ whole genome shotgun (WGS) entry which is preliminary data.</text>
</comment>
<dbReference type="PANTHER" id="PTHR46462">
    <property type="entry name" value="UPSET, ISOFORM A"/>
    <property type="match status" value="1"/>
</dbReference>
<feature type="compositionally biased region" description="Basic and acidic residues" evidence="5">
    <location>
        <begin position="877"/>
        <end position="900"/>
    </location>
</feature>
<feature type="region of interest" description="Disordered" evidence="5">
    <location>
        <begin position="941"/>
        <end position="1283"/>
    </location>
</feature>
<name>A0A3M7FGC2_HORWE</name>
<dbReference type="GO" id="GO:0006325">
    <property type="term" value="P:chromatin organization"/>
    <property type="evidence" value="ECO:0007669"/>
    <property type="project" value="UniProtKB-KW"/>
</dbReference>
<dbReference type="VEuPathDB" id="FungiDB:BTJ68_02230"/>
<feature type="compositionally biased region" description="Polar residues" evidence="5">
    <location>
        <begin position="859"/>
        <end position="874"/>
    </location>
</feature>
<feature type="compositionally biased region" description="Low complexity" evidence="5">
    <location>
        <begin position="1195"/>
        <end position="1207"/>
    </location>
</feature>
<feature type="compositionally biased region" description="Basic and acidic residues" evidence="5">
    <location>
        <begin position="1271"/>
        <end position="1283"/>
    </location>
</feature>
<dbReference type="EMBL" id="QWIR01000089">
    <property type="protein sequence ID" value="RMY87747.1"/>
    <property type="molecule type" value="Genomic_DNA"/>
</dbReference>
<dbReference type="SMART" id="SM00249">
    <property type="entry name" value="PHD"/>
    <property type="match status" value="1"/>
</dbReference>
<feature type="region of interest" description="Disordered" evidence="5">
    <location>
        <begin position="801"/>
        <end position="926"/>
    </location>
</feature>
<dbReference type="InterPro" id="IPR011011">
    <property type="entry name" value="Znf_FYVE_PHD"/>
</dbReference>
<feature type="compositionally biased region" description="Polar residues" evidence="5">
    <location>
        <begin position="908"/>
        <end position="923"/>
    </location>
</feature>
<organism evidence="7 8">
    <name type="scientific">Hortaea werneckii</name>
    <name type="common">Black yeast</name>
    <name type="synonym">Cladosporium werneckii</name>
    <dbReference type="NCBI Taxonomy" id="91943"/>
    <lineage>
        <taxon>Eukaryota</taxon>
        <taxon>Fungi</taxon>
        <taxon>Dikarya</taxon>
        <taxon>Ascomycota</taxon>
        <taxon>Pezizomycotina</taxon>
        <taxon>Dothideomycetes</taxon>
        <taxon>Dothideomycetidae</taxon>
        <taxon>Mycosphaerellales</taxon>
        <taxon>Teratosphaeriaceae</taxon>
        <taxon>Hortaea</taxon>
    </lineage>
</organism>
<feature type="compositionally biased region" description="Polar residues" evidence="5">
    <location>
        <begin position="814"/>
        <end position="828"/>
    </location>
</feature>
<dbReference type="GO" id="GO:0034967">
    <property type="term" value="C:Set3 complex"/>
    <property type="evidence" value="ECO:0007669"/>
    <property type="project" value="TreeGrafter"/>
</dbReference>
<feature type="compositionally biased region" description="Low complexity" evidence="5">
    <location>
        <begin position="1049"/>
        <end position="1062"/>
    </location>
</feature>
<accession>A0A3M7FGC2</accession>
<feature type="region of interest" description="Disordered" evidence="5">
    <location>
        <begin position="25"/>
        <end position="72"/>
    </location>
</feature>
<feature type="region of interest" description="Disordered" evidence="5">
    <location>
        <begin position="106"/>
        <end position="136"/>
    </location>
</feature>
<sequence length="1283" mass="140080">MELGIAATEGPPVHLDWASDVDGFASRRTPLAPSPGGLLSARINDDGGAEKAEGKERQDCDTQSAHSSQRILQAPRHAALRRVRQINPPQLSTPPKPAAAALIIVPGGPPRQPRLPRPGSAAPSPVRRPLQQAGKQALRTLNRDEWRPGQQSRLRWMDLMLQLAGSHRARPPSTSIESNFWINIAIMRAATAGAFHTLRTSSLITSDRLHSPTDQQRRRQRHPLRREAIAADFVRASATPSEKPTVAFPAHPPAPRTPSNILMLDQYDPSQFLNSGRVDCAATFGGEGAPTCQSCDAEQAEILSLEPSYAFHPERRDSMTDTFYPATSISGQAHLARTPFVNNIDVSQDRRYAASPVDGAQEDDGQISCFCGFSDDDGNTVGCDGCNRWNHIICYYPEYEGRDLPDDLQHFCIECRPRQVDRYQANYRQRLKRDQQDGHVDGAKRPAAKSHKKKVREPAGAGTINGWPTDKFRHDRNSASPRDQPPPAKRPKTSHRASESVVNGLNKGHARKRTGVNPNQPRSQSQSPEATIQMYSPEFYRCYLDDEWNVTRINLHNDIGVTNALSEWLRAPDDVFREMHGLEKSQVLMRWDGELDDIPGKAQLYITSAQDETVSDSHGQHPTWKTVTVQEPVASGAYIGELKGHVGFKEEYKHDPVNRWAQLRHPEPFVFFHPRLPIYVDARHEGTALRYVRRSCMPNAELRVLVTDSTDYRFCFMATDQIDPGMEIAVSWDTSESVPGKLQNQNSSLSTRDMDALSAWVSTVLSNCGPCACNQSPADCAMSRFDKRGVALGYDEEAQPVKLPKGRKKKVGQHVSSSNTTALNSRSGSEVRKVEPDDERTDSRSTSRSGGRGSASRDITPNTHYSTNGSSTVPELSARERKKLEKEEEMFRRQEEEQTGKAKKKRNSAGSALNTPNPGTSKQLGFGAPRYVDAATARQVNLPTARSAGNGGKRPKGAPARKGPPKVVYKTVPRPKAEVKDSGVQCDMDADETQARPSTPPLPPRKFVSNQQRLLNRLAVRNAQLESKRAEAKTTKGASISAKEGAGASSPDRPSSPRSDSSTFQNIDSEPRSSPKSIGDVSMESAPGEEAVAPDELPKHHGQKPPDEEWPTPADGDELVRVPTETAAPPWPPTLNAPMDSPSAAAHTQRVPELHMSMPPPPSNPFDSATLLSAGSGNTAAQSSSGFSGSTPLLSPSVSAAVMPSPVKTKKMSLSDYTRRHKPKDRPFGDGKGDRESSPASVASGAGASGLHPTSSEDQKAGDNVSAIAEEDVKMEDAASHKS</sequence>
<dbReference type="Gene3D" id="2.170.270.10">
    <property type="entry name" value="SET domain"/>
    <property type="match status" value="1"/>
</dbReference>
<feature type="compositionally biased region" description="Polar residues" evidence="5">
    <location>
        <begin position="61"/>
        <end position="71"/>
    </location>
</feature>
<evidence type="ECO:0000313" key="7">
    <source>
        <dbReference type="EMBL" id="RMY87747.1"/>
    </source>
</evidence>
<dbReference type="InterPro" id="IPR001214">
    <property type="entry name" value="SET_dom"/>
</dbReference>
<dbReference type="Proteomes" id="UP000268823">
    <property type="component" value="Unassembled WGS sequence"/>
</dbReference>
<feature type="compositionally biased region" description="Polar residues" evidence="5">
    <location>
        <begin position="1165"/>
        <end position="1194"/>
    </location>
</feature>
<feature type="compositionally biased region" description="Basic residues" evidence="5">
    <location>
        <begin position="446"/>
        <end position="455"/>
    </location>
</feature>
<evidence type="ECO:0000256" key="5">
    <source>
        <dbReference type="SAM" id="MobiDB-lite"/>
    </source>
</evidence>
<dbReference type="PANTHER" id="PTHR46462:SF3">
    <property type="entry name" value="UPSET, ISOFORM A"/>
    <property type="match status" value="1"/>
</dbReference>
<evidence type="ECO:0000256" key="3">
    <source>
        <dbReference type="ARBA" id="ARBA00022833"/>
    </source>
</evidence>
<protein>
    <recommendedName>
        <fullName evidence="6">Zinc finger PHD-type domain-containing protein</fullName>
    </recommendedName>
</protein>
<keyword evidence="1" id="KW-0479">Metal-binding</keyword>
<dbReference type="Pfam" id="PF00628">
    <property type="entry name" value="PHD"/>
    <property type="match status" value="1"/>
</dbReference>
<feature type="compositionally biased region" description="Pro residues" evidence="5">
    <location>
        <begin position="107"/>
        <end position="116"/>
    </location>
</feature>
<dbReference type="SUPFAM" id="SSF82199">
    <property type="entry name" value="SET domain"/>
    <property type="match status" value="1"/>
</dbReference>
<feature type="compositionally biased region" description="Basic and acidic residues" evidence="5">
    <location>
        <begin position="829"/>
        <end position="845"/>
    </location>
</feature>
<dbReference type="InterPro" id="IPR013083">
    <property type="entry name" value="Znf_RING/FYVE/PHD"/>
</dbReference>
<proteinExistence type="predicted"/>
<dbReference type="InterPro" id="IPR001965">
    <property type="entry name" value="Znf_PHD"/>
</dbReference>
<feature type="compositionally biased region" description="Basic and acidic residues" evidence="5">
    <location>
        <begin position="43"/>
        <end position="60"/>
    </location>
</feature>
<keyword evidence="4" id="KW-0156">Chromatin regulator</keyword>
<evidence type="ECO:0000256" key="1">
    <source>
        <dbReference type="ARBA" id="ARBA00022723"/>
    </source>
</evidence>
<dbReference type="GO" id="GO:0008270">
    <property type="term" value="F:zinc ion binding"/>
    <property type="evidence" value="ECO:0007669"/>
    <property type="project" value="UniProtKB-KW"/>
</dbReference>
<keyword evidence="2" id="KW-0863">Zinc-finger</keyword>